<comment type="caution">
    <text evidence="3">The sequence shown here is derived from an EMBL/GenBank/DDBJ whole genome shotgun (WGS) entry which is preliminary data.</text>
</comment>
<feature type="region of interest" description="Disordered" evidence="1">
    <location>
        <begin position="421"/>
        <end position="453"/>
    </location>
</feature>
<dbReference type="CDD" id="cd09917">
    <property type="entry name" value="F-box_SF"/>
    <property type="match status" value="1"/>
</dbReference>
<evidence type="ECO:0000313" key="3">
    <source>
        <dbReference type="EMBL" id="KAH6611505.1"/>
    </source>
</evidence>
<protein>
    <recommendedName>
        <fullName evidence="2">F-box domain-containing protein</fullName>
    </recommendedName>
</protein>
<evidence type="ECO:0000256" key="1">
    <source>
        <dbReference type="SAM" id="MobiDB-lite"/>
    </source>
</evidence>
<reference evidence="3" key="1">
    <citation type="submission" date="2021-08" db="EMBL/GenBank/DDBJ databases">
        <title>Chromosome-Level Trichoderma cornu-damae using Hi-C Data.</title>
        <authorList>
            <person name="Kim C.S."/>
        </authorList>
    </citation>
    <scope>NUCLEOTIDE SEQUENCE</scope>
    <source>
        <strain evidence="3">KA19-0412C</strain>
    </source>
</reference>
<keyword evidence="4" id="KW-1185">Reference proteome</keyword>
<evidence type="ECO:0000313" key="4">
    <source>
        <dbReference type="Proteomes" id="UP000827724"/>
    </source>
</evidence>
<dbReference type="AlphaFoldDB" id="A0A9P8QXH4"/>
<dbReference type="OrthoDB" id="5279008at2759"/>
<feature type="domain" description="F-box" evidence="2">
    <location>
        <begin position="18"/>
        <end position="67"/>
    </location>
</feature>
<dbReference type="Proteomes" id="UP000827724">
    <property type="component" value="Unassembled WGS sequence"/>
</dbReference>
<dbReference type="InterPro" id="IPR001810">
    <property type="entry name" value="F-box_dom"/>
</dbReference>
<name>A0A9P8QXH4_9HYPO</name>
<dbReference type="EMBL" id="JAIWOZ010000001">
    <property type="protein sequence ID" value="KAH6611505.1"/>
    <property type="molecule type" value="Genomic_DNA"/>
</dbReference>
<gene>
    <name evidence="3" type="ORF">Trco_001525</name>
</gene>
<dbReference type="PROSITE" id="PS50181">
    <property type="entry name" value="FBOX"/>
    <property type="match status" value="1"/>
</dbReference>
<proteinExistence type="predicted"/>
<accession>A0A9P8QXH4</accession>
<sequence>MSQQAADASGDMAASQARPLLLQVPPEILDRITWYLNTIEFCNLRLTCKFAEEALSFRFATEFFTRKQFMVSEFSLKALIDISKSRMAGYLRQVHIGLDQLDSASTGWSNMPPHAHRLYQQRVAEQATLWTLGLVPKYLSEAFSRLPNLEAVVVRDFNSSKRSRDGPQAHWHSYGTQTMFEETRVRPKPMHMPNWSSHHECDYAGRVFKAVIHGLGMANARPSAIEVMERQGNLLFDSSFHIHPDSEPALLPLLRALQRLHICIDVSWVSLGSAAHAYHHHNMAKFLRHCEALKDLRINGKRRDVSSGTCTSLLLLFVRLDHLESISLGMMSLAVSELVGFITKLAATLQHFELWRIQLMSEQGVHDDQLIEKRFSFFDQFLKKLLTIPNLNLRHIKLGMLRQMFNPPFKHRVEQEVNFKTNLGKGGGGDGSNAGTEVVDRTNEDEPTTNSLEYTGPDWKHFVRYEMIPRLHVPKKQWPREVQVSQQNYGGALVVADEPDSDDEED</sequence>
<organism evidence="3 4">
    <name type="scientific">Trichoderma cornu-damae</name>
    <dbReference type="NCBI Taxonomy" id="654480"/>
    <lineage>
        <taxon>Eukaryota</taxon>
        <taxon>Fungi</taxon>
        <taxon>Dikarya</taxon>
        <taxon>Ascomycota</taxon>
        <taxon>Pezizomycotina</taxon>
        <taxon>Sordariomycetes</taxon>
        <taxon>Hypocreomycetidae</taxon>
        <taxon>Hypocreales</taxon>
        <taxon>Hypocreaceae</taxon>
        <taxon>Trichoderma</taxon>
    </lineage>
</organism>
<evidence type="ECO:0000259" key="2">
    <source>
        <dbReference type="PROSITE" id="PS50181"/>
    </source>
</evidence>